<evidence type="ECO:0000256" key="2">
    <source>
        <dbReference type="ARBA" id="ARBA00022649"/>
    </source>
</evidence>
<dbReference type="PANTHER" id="PTHR33653:SF1">
    <property type="entry name" value="RIBONUCLEASE VAPC2"/>
    <property type="match status" value="1"/>
</dbReference>
<proteinExistence type="inferred from homology"/>
<dbReference type="Proteomes" id="UP001190336">
    <property type="component" value="Chromosome"/>
</dbReference>
<dbReference type="HAMAP" id="MF_00265">
    <property type="entry name" value="VapC_Nob1"/>
    <property type="match status" value="1"/>
</dbReference>
<keyword evidence="2 8" id="KW-1277">Toxin-antitoxin system</keyword>
<keyword evidence="8" id="KW-0800">Toxin</keyword>
<keyword evidence="5 8" id="KW-0378">Hydrolase</keyword>
<feature type="domain" description="PIN" evidence="9">
    <location>
        <begin position="5"/>
        <end position="116"/>
    </location>
</feature>
<evidence type="ECO:0000259" key="9">
    <source>
        <dbReference type="Pfam" id="PF01850"/>
    </source>
</evidence>
<dbReference type="Pfam" id="PF01850">
    <property type="entry name" value="PIN"/>
    <property type="match status" value="1"/>
</dbReference>
<dbReference type="EC" id="3.1.-.-" evidence="8"/>
<evidence type="ECO:0000256" key="4">
    <source>
        <dbReference type="ARBA" id="ARBA00022723"/>
    </source>
</evidence>
<sequence length="133" mass="14241">MDRLILDTGVLVGAVRRRVTVPDDADVAIPAVVSAEYLAGVRRDPDSGRRAEQTARLDEILAVLPVCDYTRAVAEHHADLLAHTASEGKPRGPHDLIIAATARSTGRTIPTTDTRARFGELPDVKARIAGDAQ</sequence>
<protein>
    <recommendedName>
        <fullName evidence="8">Ribonuclease VapC</fullName>
        <shortName evidence="8">RNase VapC</shortName>
        <ecNumber evidence="8">3.1.-.-</ecNumber>
    </recommendedName>
    <alternativeName>
        <fullName evidence="8">Toxin VapC</fullName>
    </alternativeName>
</protein>
<dbReference type="Gene3D" id="3.40.50.1010">
    <property type="entry name" value="5'-nuclease"/>
    <property type="match status" value="1"/>
</dbReference>
<evidence type="ECO:0000256" key="7">
    <source>
        <dbReference type="ARBA" id="ARBA00038093"/>
    </source>
</evidence>
<comment type="similarity">
    <text evidence="7 8">Belongs to the PINc/VapC protein family.</text>
</comment>
<dbReference type="InterPro" id="IPR050556">
    <property type="entry name" value="Type_II_TA_system_RNase"/>
</dbReference>
<evidence type="ECO:0000256" key="1">
    <source>
        <dbReference type="ARBA" id="ARBA00001946"/>
    </source>
</evidence>
<dbReference type="InterPro" id="IPR029060">
    <property type="entry name" value="PIN-like_dom_sf"/>
</dbReference>
<evidence type="ECO:0000256" key="3">
    <source>
        <dbReference type="ARBA" id="ARBA00022722"/>
    </source>
</evidence>
<evidence type="ECO:0000256" key="5">
    <source>
        <dbReference type="ARBA" id="ARBA00022801"/>
    </source>
</evidence>
<evidence type="ECO:0000313" key="10">
    <source>
        <dbReference type="EMBL" id="CAJ1497439.1"/>
    </source>
</evidence>
<reference evidence="10 11" key="1">
    <citation type="submission" date="2023-08" db="EMBL/GenBank/DDBJ databases">
        <authorList>
            <person name="Folkvardsen B D."/>
            <person name="Norman A."/>
        </authorList>
    </citation>
    <scope>NUCLEOTIDE SEQUENCE [LARGE SCALE GENOMIC DNA]</scope>
    <source>
        <strain evidence="10 11">Mu0083</strain>
    </source>
</reference>
<evidence type="ECO:0000256" key="6">
    <source>
        <dbReference type="ARBA" id="ARBA00022842"/>
    </source>
</evidence>
<keyword evidence="6 8" id="KW-0460">Magnesium</keyword>
<accession>A0ABN9N4M6</accession>
<comment type="function">
    <text evidence="8">Toxic component of a toxin-antitoxin (TA) system. An RNase.</text>
</comment>
<dbReference type="InterPro" id="IPR022907">
    <property type="entry name" value="VapC_family"/>
</dbReference>
<dbReference type="RefSeq" id="WP_308476656.1">
    <property type="nucleotide sequence ID" value="NZ_OY726394.1"/>
</dbReference>
<dbReference type="EMBL" id="OY726394">
    <property type="protein sequence ID" value="CAJ1497439.1"/>
    <property type="molecule type" value="Genomic_DNA"/>
</dbReference>
<evidence type="ECO:0000256" key="8">
    <source>
        <dbReference type="HAMAP-Rule" id="MF_00265"/>
    </source>
</evidence>
<dbReference type="PANTHER" id="PTHR33653">
    <property type="entry name" value="RIBONUCLEASE VAPC2"/>
    <property type="match status" value="1"/>
</dbReference>
<dbReference type="InterPro" id="IPR002716">
    <property type="entry name" value="PIN_dom"/>
</dbReference>
<gene>
    <name evidence="8" type="primary">vapC</name>
    <name evidence="10" type="ORF">MU0083_001672</name>
</gene>
<keyword evidence="4 8" id="KW-0479">Metal-binding</keyword>
<keyword evidence="3 8" id="KW-0540">Nuclease</keyword>
<dbReference type="SUPFAM" id="SSF88723">
    <property type="entry name" value="PIN domain-like"/>
    <property type="match status" value="1"/>
</dbReference>
<evidence type="ECO:0000313" key="11">
    <source>
        <dbReference type="Proteomes" id="UP001190336"/>
    </source>
</evidence>
<organism evidence="10 11">
    <name type="scientific">[Mycobacterium] kokjensenii</name>
    <dbReference type="NCBI Taxonomy" id="3064287"/>
    <lineage>
        <taxon>Bacteria</taxon>
        <taxon>Bacillati</taxon>
        <taxon>Actinomycetota</taxon>
        <taxon>Actinomycetes</taxon>
        <taxon>Mycobacteriales</taxon>
        <taxon>Mycobacteriaceae</taxon>
        <taxon>Mycolicibacter</taxon>
    </lineage>
</organism>
<name>A0ABN9N4M6_9MYCO</name>
<keyword evidence="11" id="KW-1185">Reference proteome</keyword>
<feature type="binding site" evidence="8">
    <location>
        <position position="95"/>
    </location>
    <ligand>
        <name>Mg(2+)</name>
        <dbReference type="ChEBI" id="CHEBI:18420"/>
    </ligand>
</feature>
<comment type="cofactor">
    <cofactor evidence="1 8">
        <name>Mg(2+)</name>
        <dbReference type="ChEBI" id="CHEBI:18420"/>
    </cofactor>
</comment>
<feature type="binding site" evidence="8">
    <location>
        <position position="7"/>
    </location>
    <ligand>
        <name>Mg(2+)</name>
        <dbReference type="ChEBI" id="CHEBI:18420"/>
    </ligand>
</feature>